<evidence type="ECO:0000256" key="1">
    <source>
        <dbReference type="SAM" id="Phobius"/>
    </source>
</evidence>
<keyword evidence="1" id="KW-1133">Transmembrane helix</keyword>
<accession>A0A9P6C5I5</accession>
<dbReference type="EMBL" id="MU151118">
    <property type="protein sequence ID" value="KAF9449845.1"/>
    <property type="molecule type" value="Genomic_DNA"/>
</dbReference>
<keyword evidence="1" id="KW-0472">Membrane</keyword>
<name>A0A9P6C5I5_9AGAR</name>
<reference evidence="2" key="1">
    <citation type="submission" date="2020-11" db="EMBL/GenBank/DDBJ databases">
        <authorList>
            <consortium name="DOE Joint Genome Institute"/>
            <person name="Ahrendt S."/>
            <person name="Riley R."/>
            <person name="Andreopoulos W."/>
            <person name="Labutti K."/>
            <person name="Pangilinan J."/>
            <person name="Ruiz-Duenas F.J."/>
            <person name="Barrasa J.M."/>
            <person name="Sanchez-Garcia M."/>
            <person name="Camarero S."/>
            <person name="Miyauchi S."/>
            <person name="Serrano A."/>
            <person name="Linde D."/>
            <person name="Babiker R."/>
            <person name="Drula E."/>
            <person name="Ayuso-Fernandez I."/>
            <person name="Pacheco R."/>
            <person name="Padilla G."/>
            <person name="Ferreira P."/>
            <person name="Barriuso J."/>
            <person name="Kellner H."/>
            <person name="Castanera R."/>
            <person name="Alfaro M."/>
            <person name="Ramirez L."/>
            <person name="Pisabarro A.G."/>
            <person name="Kuo A."/>
            <person name="Tritt A."/>
            <person name="Lipzen A."/>
            <person name="He G."/>
            <person name="Yan M."/>
            <person name="Ng V."/>
            <person name="Cullen D."/>
            <person name="Martin F."/>
            <person name="Rosso M.-N."/>
            <person name="Henrissat B."/>
            <person name="Hibbett D."/>
            <person name="Martinez A.T."/>
            <person name="Grigoriev I.V."/>
        </authorList>
    </citation>
    <scope>NUCLEOTIDE SEQUENCE</scope>
    <source>
        <strain evidence="2">MF-IS2</strain>
    </source>
</reference>
<gene>
    <name evidence="2" type="ORF">P691DRAFT_774375</name>
</gene>
<dbReference type="Proteomes" id="UP000807342">
    <property type="component" value="Unassembled WGS sequence"/>
</dbReference>
<evidence type="ECO:0000313" key="3">
    <source>
        <dbReference type="Proteomes" id="UP000807342"/>
    </source>
</evidence>
<feature type="transmembrane region" description="Helical" evidence="1">
    <location>
        <begin position="12"/>
        <end position="34"/>
    </location>
</feature>
<dbReference type="OrthoDB" id="10566293at2759"/>
<organism evidence="2 3">
    <name type="scientific">Macrolepiota fuliginosa MF-IS2</name>
    <dbReference type="NCBI Taxonomy" id="1400762"/>
    <lineage>
        <taxon>Eukaryota</taxon>
        <taxon>Fungi</taxon>
        <taxon>Dikarya</taxon>
        <taxon>Basidiomycota</taxon>
        <taxon>Agaricomycotina</taxon>
        <taxon>Agaricomycetes</taxon>
        <taxon>Agaricomycetidae</taxon>
        <taxon>Agaricales</taxon>
        <taxon>Agaricineae</taxon>
        <taxon>Agaricaceae</taxon>
        <taxon>Macrolepiota</taxon>
    </lineage>
</organism>
<proteinExistence type="predicted"/>
<sequence>MIMELFIDHPFLIILGVAFVLLFTLSIMVAFVIAGDSDHHTSSPIDIEGRIYLPIDSELEEDGNESMGSSGPPMDIEAMLAVHRERAMERFSERVRVVISDFGVDRRDVLGGVEEGDKPQLEPLVISPLKTSSPILPPPYVE</sequence>
<keyword evidence="1" id="KW-0812">Transmembrane</keyword>
<evidence type="ECO:0000313" key="2">
    <source>
        <dbReference type="EMBL" id="KAF9449845.1"/>
    </source>
</evidence>
<comment type="caution">
    <text evidence="2">The sequence shown here is derived from an EMBL/GenBank/DDBJ whole genome shotgun (WGS) entry which is preliminary data.</text>
</comment>
<keyword evidence="3" id="KW-1185">Reference proteome</keyword>
<dbReference type="AlphaFoldDB" id="A0A9P6C5I5"/>
<protein>
    <submittedName>
        <fullName evidence="2">Uncharacterized protein</fullName>
    </submittedName>
</protein>